<keyword evidence="2" id="KW-1185">Reference proteome</keyword>
<reference evidence="1" key="1">
    <citation type="submission" date="2023-08" db="EMBL/GenBank/DDBJ databases">
        <title>Reference Genome Resource for the Citrus Pathogen Phytophthora citrophthora.</title>
        <authorList>
            <person name="Moller H."/>
            <person name="Coetzee B."/>
            <person name="Rose L.J."/>
            <person name="Van Niekerk J.M."/>
        </authorList>
    </citation>
    <scope>NUCLEOTIDE SEQUENCE</scope>
    <source>
        <strain evidence="1">STE-U-9442</strain>
    </source>
</reference>
<protein>
    <submittedName>
        <fullName evidence="1">Uncharacterized protein</fullName>
    </submittedName>
</protein>
<proteinExistence type="predicted"/>
<dbReference type="EMBL" id="JASMQC010000030">
    <property type="protein sequence ID" value="KAK1932301.1"/>
    <property type="molecule type" value="Genomic_DNA"/>
</dbReference>
<dbReference type="AlphaFoldDB" id="A0AAD9LDF4"/>
<evidence type="ECO:0000313" key="1">
    <source>
        <dbReference type="EMBL" id="KAK1932301.1"/>
    </source>
</evidence>
<dbReference type="Proteomes" id="UP001259832">
    <property type="component" value="Unassembled WGS sequence"/>
</dbReference>
<comment type="caution">
    <text evidence="1">The sequence shown here is derived from an EMBL/GenBank/DDBJ whole genome shotgun (WGS) entry which is preliminary data.</text>
</comment>
<organism evidence="1 2">
    <name type="scientific">Phytophthora citrophthora</name>
    <dbReference type="NCBI Taxonomy" id="4793"/>
    <lineage>
        <taxon>Eukaryota</taxon>
        <taxon>Sar</taxon>
        <taxon>Stramenopiles</taxon>
        <taxon>Oomycota</taxon>
        <taxon>Peronosporomycetes</taxon>
        <taxon>Peronosporales</taxon>
        <taxon>Peronosporaceae</taxon>
        <taxon>Phytophthora</taxon>
    </lineage>
</organism>
<evidence type="ECO:0000313" key="2">
    <source>
        <dbReference type="Proteomes" id="UP001259832"/>
    </source>
</evidence>
<name>A0AAD9LDF4_9STRA</name>
<gene>
    <name evidence="1" type="ORF">P3T76_012295</name>
</gene>
<accession>A0AAD9LDF4</accession>
<sequence length="300" mass="33596">MRKDEDFPAEIRANDASMIEKLLLNLHFKAKAALVHEKKAYRDVVDSIRLQQQELAESFRLQVSDILVKRGIEIPEDLWTISSIQSPADTDGTLSGLMKWLERLGEPDLYEVCSRVKDLVRRKYTPGLIYHESIELGEAKDTGNNVSGTCYAGPDHIKLGHGNSITVSFSVPSQFVSSPFVLEIAHLTSDGGIESRAPVTVRVNGKIIRQHFDPRAVHETNGDKVGVWNYVTDRWSVEPPCSMQAGCNTINFAYEDDGRTFYWLHRRAALSIASNNDRGVSYGRHPASLSLHGGRSFQTR</sequence>